<evidence type="ECO:0000313" key="3">
    <source>
        <dbReference type="EMBL" id="EFA79933.1"/>
    </source>
</evidence>
<dbReference type="GO" id="GO:0008289">
    <property type="term" value="F:lipid binding"/>
    <property type="evidence" value="ECO:0007669"/>
    <property type="project" value="InterPro"/>
</dbReference>
<dbReference type="InterPro" id="IPR032942">
    <property type="entry name" value="BPI/LBP/Plunc"/>
</dbReference>
<dbReference type="RefSeq" id="XP_020432053.1">
    <property type="nucleotide sequence ID" value="XM_020577605.1"/>
</dbReference>
<dbReference type="PANTHER" id="PTHR10504:SF131">
    <property type="entry name" value="BPI2 DOMAIN-CONTAINING PROTEIN"/>
    <property type="match status" value="1"/>
</dbReference>
<dbReference type="InParanoid" id="D3BFL9"/>
<dbReference type="InterPro" id="IPR001124">
    <property type="entry name" value="Lipid-bd_serum_glycop_C"/>
</dbReference>
<dbReference type="Pfam" id="PF02886">
    <property type="entry name" value="LBP_BPI_CETP_C"/>
    <property type="match status" value="1"/>
</dbReference>
<dbReference type="SUPFAM" id="SSF55394">
    <property type="entry name" value="Bactericidal permeability-increasing protein, BPI"/>
    <property type="match status" value="1"/>
</dbReference>
<dbReference type="OMA" id="CITITGY"/>
<accession>D3BFL9</accession>
<gene>
    <name evidence="3" type="ORF">PPL_06754</name>
</gene>
<dbReference type="PANTHER" id="PTHR10504">
    <property type="entry name" value="BACTERICIDAL PERMEABILITY-INCREASING BPI PROTEIN-RELATED"/>
    <property type="match status" value="1"/>
</dbReference>
<evidence type="ECO:0000259" key="2">
    <source>
        <dbReference type="Pfam" id="PF02886"/>
    </source>
</evidence>
<sequence length="471" mass="51643">MEQKNIIILLLSLLFSTQICYCQPGNYSAAGYTAKLVDYINSYHIPDISGTSGSISYTFSSVTINLDLDGFFFNQDPTSFFIGWADTEFKITFNYHVCEVICESGYVNIYTTSENITLSTELILDYSTYIANFNLTQTTIDSDKGDIVIEAHCTDTICLIPVGDISNAISNSFVPTLTNGITNGLNEYLEAPQNYIYTFIKLPESFNDVTFQIDCTGQLVEASNSPSYYPPQMTAEFMGTVFASINETVVPVPFSPNYIPDTSYLENIDAPIVVTLTPYIFQSVVYTGLAVLLPVTVQPNEIPAASPIKLNTSDSFFSSIAPGLLQYPNLGLLLNVSSNNYIPTVTINATGMTVEVAVEADFTILSQPLQYAFGVKIDLQVEIVNDVTVLNSTTIELSSKILNIVPSSSITYSNVGQVDPTGFNQLVQMVEGFIKVPSFNITLPSQIQISNTTINFYDNIIQIPIHGTISP</sequence>
<proteinExistence type="predicted"/>
<dbReference type="EMBL" id="ADBJ01000031">
    <property type="protein sequence ID" value="EFA79933.1"/>
    <property type="molecule type" value="Genomic_DNA"/>
</dbReference>
<comment type="caution">
    <text evidence="3">The sequence shown here is derived from an EMBL/GenBank/DDBJ whole genome shotgun (WGS) entry which is preliminary data.</text>
</comment>
<keyword evidence="1" id="KW-0732">Signal</keyword>
<evidence type="ECO:0000313" key="4">
    <source>
        <dbReference type="Proteomes" id="UP000001396"/>
    </source>
</evidence>
<feature type="chain" id="PRO_5003042427" description="Lipid-binding serum glycoprotein C-terminal domain-containing protein" evidence="1">
    <location>
        <begin position="23"/>
        <end position="471"/>
    </location>
</feature>
<evidence type="ECO:0000256" key="1">
    <source>
        <dbReference type="SAM" id="SignalP"/>
    </source>
</evidence>
<organism evidence="3 4">
    <name type="scientific">Heterostelium pallidum (strain ATCC 26659 / Pp 5 / PN500)</name>
    <name type="common">Cellular slime mold</name>
    <name type="synonym">Polysphondylium pallidum</name>
    <dbReference type="NCBI Taxonomy" id="670386"/>
    <lineage>
        <taxon>Eukaryota</taxon>
        <taxon>Amoebozoa</taxon>
        <taxon>Evosea</taxon>
        <taxon>Eumycetozoa</taxon>
        <taxon>Dictyostelia</taxon>
        <taxon>Acytosteliales</taxon>
        <taxon>Acytosteliaceae</taxon>
        <taxon>Heterostelium</taxon>
    </lineage>
</organism>
<feature type="domain" description="Lipid-binding serum glycoprotein C-terminal" evidence="2">
    <location>
        <begin position="269"/>
        <end position="463"/>
    </location>
</feature>
<protein>
    <recommendedName>
        <fullName evidence="2">Lipid-binding serum glycoprotein C-terminal domain-containing protein</fullName>
    </recommendedName>
</protein>
<dbReference type="AlphaFoldDB" id="D3BFL9"/>
<dbReference type="Proteomes" id="UP000001396">
    <property type="component" value="Unassembled WGS sequence"/>
</dbReference>
<reference evidence="3 4" key="1">
    <citation type="journal article" date="2011" name="Genome Res.">
        <title>Phylogeny-wide analysis of social amoeba genomes highlights ancient origins for complex intercellular communication.</title>
        <authorList>
            <person name="Heidel A.J."/>
            <person name="Lawal H.M."/>
            <person name="Felder M."/>
            <person name="Schilde C."/>
            <person name="Helps N.R."/>
            <person name="Tunggal B."/>
            <person name="Rivero F."/>
            <person name="John U."/>
            <person name="Schleicher M."/>
            <person name="Eichinger L."/>
            <person name="Platzer M."/>
            <person name="Noegel A.A."/>
            <person name="Schaap P."/>
            <person name="Gloeckner G."/>
        </authorList>
    </citation>
    <scope>NUCLEOTIDE SEQUENCE [LARGE SCALE GENOMIC DNA]</scope>
    <source>
        <strain evidence="4">ATCC 26659 / Pp 5 / PN500</strain>
    </source>
</reference>
<dbReference type="InterPro" id="IPR017943">
    <property type="entry name" value="Bactericidal_perm-incr_a/b_dom"/>
</dbReference>
<name>D3BFL9_HETP5</name>
<feature type="signal peptide" evidence="1">
    <location>
        <begin position="1"/>
        <end position="22"/>
    </location>
</feature>
<dbReference type="FunCoup" id="D3BFL9">
    <property type="interactions" value="1"/>
</dbReference>
<dbReference type="GeneID" id="31362235"/>
<keyword evidence="4" id="KW-1185">Reference proteome</keyword>